<accession>A0ABW5JA71</accession>
<evidence type="ECO:0000313" key="2">
    <source>
        <dbReference type="Proteomes" id="UP001597510"/>
    </source>
</evidence>
<dbReference type="RefSeq" id="WP_340236060.1">
    <property type="nucleotide sequence ID" value="NZ_JBBEWC010000005.1"/>
</dbReference>
<organism evidence="1 2">
    <name type="scientific">Emticicia soli</name>
    <dbReference type="NCBI Taxonomy" id="2027878"/>
    <lineage>
        <taxon>Bacteria</taxon>
        <taxon>Pseudomonadati</taxon>
        <taxon>Bacteroidota</taxon>
        <taxon>Cytophagia</taxon>
        <taxon>Cytophagales</taxon>
        <taxon>Leadbetterellaceae</taxon>
        <taxon>Emticicia</taxon>
    </lineage>
</organism>
<comment type="caution">
    <text evidence="1">The sequence shown here is derived from an EMBL/GenBank/DDBJ whole genome shotgun (WGS) entry which is preliminary data.</text>
</comment>
<sequence>MYAPNSNLIFDNAPLARHLTEKDTNELKEKIPFGYTIELVSQITNIESDNFKKEIFIFLESLGHKTFENSFFGYATLMMTSRFDVNVNHTLKKVTITIPPLK</sequence>
<protein>
    <submittedName>
        <fullName evidence="1">Uncharacterized protein</fullName>
    </submittedName>
</protein>
<dbReference type="Proteomes" id="UP001597510">
    <property type="component" value="Unassembled WGS sequence"/>
</dbReference>
<gene>
    <name evidence="1" type="ORF">ACFSR2_12885</name>
</gene>
<dbReference type="EMBL" id="JBHULC010000011">
    <property type="protein sequence ID" value="MFD2521785.1"/>
    <property type="molecule type" value="Genomic_DNA"/>
</dbReference>
<keyword evidence="2" id="KW-1185">Reference proteome</keyword>
<evidence type="ECO:0000313" key="1">
    <source>
        <dbReference type="EMBL" id="MFD2521785.1"/>
    </source>
</evidence>
<name>A0ABW5JA71_9BACT</name>
<reference evidence="2" key="1">
    <citation type="journal article" date="2019" name="Int. J. Syst. Evol. Microbiol.">
        <title>The Global Catalogue of Microorganisms (GCM) 10K type strain sequencing project: providing services to taxonomists for standard genome sequencing and annotation.</title>
        <authorList>
            <consortium name="The Broad Institute Genomics Platform"/>
            <consortium name="The Broad Institute Genome Sequencing Center for Infectious Disease"/>
            <person name="Wu L."/>
            <person name="Ma J."/>
        </authorList>
    </citation>
    <scope>NUCLEOTIDE SEQUENCE [LARGE SCALE GENOMIC DNA]</scope>
    <source>
        <strain evidence="2">KCTC 52344</strain>
    </source>
</reference>
<proteinExistence type="predicted"/>